<evidence type="ECO:0000313" key="5">
    <source>
        <dbReference type="Proteomes" id="UP001235849"/>
    </source>
</evidence>
<dbReference type="InterPro" id="IPR038333">
    <property type="entry name" value="T1MK-like_N_sf"/>
</dbReference>
<dbReference type="SUPFAM" id="SSF53335">
    <property type="entry name" value="S-adenosyl-L-methionine-dependent methyltransferases"/>
    <property type="match status" value="1"/>
</dbReference>
<dbReference type="EMBL" id="JAQOSO010000071">
    <property type="protein sequence ID" value="MDJ1174872.1"/>
    <property type="molecule type" value="Genomic_DNA"/>
</dbReference>
<dbReference type="InterPro" id="IPR029063">
    <property type="entry name" value="SAM-dependent_MTases_sf"/>
</dbReference>
<dbReference type="Gene3D" id="1.20.1260.30">
    <property type="match status" value="1"/>
</dbReference>
<protein>
    <submittedName>
        <fullName evidence="4">Type I restriction-modification system subunit M N-terminal domain-containing protein</fullName>
    </submittedName>
</protein>
<evidence type="ECO:0000313" key="4">
    <source>
        <dbReference type="EMBL" id="MDJ1174872.1"/>
    </source>
</evidence>
<sequence>MITGALKSKVDKLWDTFWSNGISNPLSVIEQISYLLFIKQLDEKELANEKKARRLKAGGFQSPGQSLKEK</sequence>
<dbReference type="Proteomes" id="UP001235849">
    <property type="component" value="Unassembled WGS sequence"/>
</dbReference>
<comment type="similarity">
    <text evidence="1">Belongs to the N(4)/N(6)-methyltransferase family.</text>
</comment>
<gene>
    <name evidence="4" type="ORF">PMG25_12275</name>
</gene>
<dbReference type="Pfam" id="PF12161">
    <property type="entry name" value="HsdM_N"/>
    <property type="match status" value="1"/>
</dbReference>
<reference evidence="4 5" key="1">
    <citation type="submission" date="2023-01" db="EMBL/GenBank/DDBJ databases">
        <title>Novel diversity within Roseofilum (Cyanobacteria; Desertifilaceae) from marine benthic mats with descriptions of four novel species.</title>
        <authorList>
            <person name="Wang Y."/>
            <person name="Berthold D.E."/>
            <person name="Hu J."/>
            <person name="Lefler F.W."/>
            <person name="Laughinghouse H.D. IV."/>
        </authorList>
    </citation>
    <scope>NUCLEOTIDE SEQUENCE [LARGE SCALE GENOMIC DNA]</scope>
    <source>
        <strain evidence="4 5">BLCC-M114</strain>
    </source>
</reference>
<comment type="caution">
    <text evidence="4">The sequence shown here is derived from an EMBL/GenBank/DDBJ whole genome shotgun (WGS) entry which is preliminary data.</text>
</comment>
<dbReference type="InterPro" id="IPR022749">
    <property type="entry name" value="D12N6_MeTrfase_N"/>
</dbReference>
<name>A0ABT7B6T3_9CYAN</name>
<evidence type="ECO:0000259" key="3">
    <source>
        <dbReference type="Pfam" id="PF12161"/>
    </source>
</evidence>
<evidence type="ECO:0000256" key="1">
    <source>
        <dbReference type="ARBA" id="ARBA00006594"/>
    </source>
</evidence>
<accession>A0ABT7B6T3</accession>
<organism evidence="4 5">
    <name type="scientific">Roseofilum capinflatum BLCC-M114</name>
    <dbReference type="NCBI Taxonomy" id="3022440"/>
    <lineage>
        <taxon>Bacteria</taxon>
        <taxon>Bacillati</taxon>
        <taxon>Cyanobacteriota</taxon>
        <taxon>Cyanophyceae</taxon>
        <taxon>Desertifilales</taxon>
        <taxon>Desertifilaceae</taxon>
        <taxon>Roseofilum</taxon>
        <taxon>Roseofilum capinflatum</taxon>
    </lineage>
</organism>
<evidence type="ECO:0000256" key="2">
    <source>
        <dbReference type="ARBA" id="ARBA00022747"/>
    </source>
</evidence>
<proteinExistence type="inferred from homology"/>
<keyword evidence="5" id="KW-1185">Reference proteome</keyword>
<keyword evidence="2" id="KW-0680">Restriction system</keyword>
<feature type="domain" description="N6 adenine-specific DNA methyltransferase N-terminal" evidence="3">
    <location>
        <begin position="6"/>
        <end position="53"/>
    </location>
</feature>